<organism evidence="1">
    <name type="scientific">Anguilla anguilla</name>
    <name type="common">European freshwater eel</name>
    <name type="synonym">Muraena anguilla</name>
    <dbReference type="NCBI Taxonomy" id="7936"/>
    <lineage>
        <taxon>Eukaryota</taxon>
        <taxon>Metazoa</taxon>
        <taxon>Chordata</taxon>
        <taxon>Craniata</taxon>
        <taxon>Vertebrata</taxon>
        <taxon>Euteleostomi</taxon>
        <taxon>Actinopterygii</taxon>
        <taxon>Neopterygii</taxon>
        <taxon>Teleostei</taxon>
        <taxon>Anguilliformes</taxon>
        <taxon>Anguillidae</taxon>
        <taxon>Anguilla</taxon>
    </lineage>
</organism>
<name>A0A0E9WFA6_ANGAN</name>
<evidence type="ECO:0000313" key="1">
    <source>
        <dbReference type="EMBL" id="JAH89079.1"/>
    </source>
</evidence>
<accession>A0A0E9WFA6</accession>
<dbReference type="AlphaFoldDB" id="A0A0E9WFA6"/>
<dbReference type="EMBL" id="GBXM01019498">
    <property type="protein sequence ID" value="JAH89079.1"/>
    <property type="molecule type" value="Transcribed_RNA"/>
</dbReference>
<sequence length="35" mass="3947">MPFTEIVSKAKSSVQVNPKLHNTPGCSHFNRFRTS</sequence>
<reference evidence="1" key="1">
    <citation type="submission" date="2014-11" db="EMBL/GenBank/DDBJ databases">
        <authorList>
            <person name="Amaro Gonzalez C."/>
        </authorList>
    </citation>
    <scope>NUCLEOTIDE SEQUENCE</scope>
</reference>
<protein>
    <submittedName>
        <fullName evidence="1">Uncharacterized protein</fullName>
    </submittedName>
</protein>
<proteinExistence type="predicted"/>
<reference evidence="1" key="2">
    <citation type="journal article" date="2015" name="Fish Shellfish Immunol.">
        <title>Early steps in the European eel (Anguilla anguilla)-Vibrio vulnificus interaction in the gills: Role of the RtxA13 toxin.</title>
        <authorList>
            <person name="Callol A."/>
            <person name="Pajuelo D."/>
            <person name="Ebbesson L."/>
            <person name="Teles M."/>
            <person name="MacKenzie S."/>
            <person name="Amaro C."/>
        </authorList>
    </citation>
    <scope>NUCLEOTIDE SEQUENCE</scope>
</reference>